<reference evidence="3" key="1">
    <citation type="submission" date="2023-06" db="EMBL/GenBank/DDBJ databases">
        <authorList>
            <person name="Zeman M."/>
            <person name="Kubasova T."/>
            <person name="Jahodarova E."/>
            <person name="Nykrynova M."/>
            <person name="Rychlik I."/>
        </authorList>
    </citation>
    <scope>NUCLEOTIDE SEQUENCE</scope>
    <source>
        <strain evidence="3">ET15</strain>
        <strain evidence="2">ET37</strain>
    </source>
</reference>
<dbReference type="RefSeq" id="WP_021993345.1">
    <property type="nucleotide sequence ID" value="NZ_CALUKV010000001.1"/>
</dbReference>
<organism evidence="3 5">
    <name type="scientific">Leyella lascolaii</name>
    <dbReference type="NCBI Taxonomy" id="1776379"/>
    <lineage>
        <taxon>Bacteria</taxon>
        <taxon>Pseudomonadati</taxon>
        <taxon>Bacteroidota</taxon>
        <taxon>Bacteroidia</taxon>
        <taxon>Bacteroidales</taxon>
        <taxon>Prevotellaceae</taxon>
        <taxon>Leyella</taxon>
    </lineage>
</organism>
<dbReference type="Pfam" id="PF14126">
    <property type="entry name" value="DUF4293"/>
    <property type="match status" value="1"/>
</dbReference>
<dbReference type="Proteomes" id="UP001167831">
    <property type="component" value="Unassembled WGS sequence"/>
</dbReference>
<keyword evidence="1" id="KW-0472">Membrane</keyword>
<name>A0AAW7JXC8_9BACT</name>
<protein>
    <submittedName>
        <fullName evidence="3">DUF4293 domain-containing protein</fullName>
    </submittedName>
</protein>
<evidence type="ECO:0000313" key="2">
    <source>
        <dbReference type="EMBL" id="MDN0023664.1"/>
    </source>
</evidence>
<dbReference type="AlphaFoldDB" id="A0AAW7JXC8"/>
<reference evidence="3" key="2">
    <citation type="submission" date="2023-08" db="EMBL/GenBank/DDBJ databases">
        <title>Identification and characterization of horizontal gene transfer across gut microbiota members of farm animals based on homology search.</title>
        <authorList>
            <person name="Schwarzerova J."/>
            <person name="Nykrynova M."/>
            <person name="Jureckova K."/>
            <person name="Cejkova D."/>
            <person name="Rychlik I."/>
        </authorList>
    </citation>
    <scope>NUCLEOTIDE SEQUENCE</scope>
    <source>
        <strain evidence="3">ET15</strain>
        <strain evidence="2">ET37</strain>
    </source>
</reference>
<feature type="transmembrane region" description="Helical" evidence="1">
    <location>
        <begin position="85"/>
        <end position="108"/>
    </location>
</feature>
<keyword evidence="1" id="KW-0812">Transmembrane</keyword>
<comment type="caution">
    <text evidence="3">The sequence shown here is derived from an EMBL/GenBank/DDBJ whole genome shotgun (WGS) entry which is preliminary data.</text>
</comment>
<dbReference type="Proteomes" id="UP001168478">
    <property type="component" value="Unassembled WGS sequence"/>
</dbReference>
<accession>A0AAW7JXC8</accession>
<feature type="transmembrane region" description="Helical" evidence="1">
    <location>
        <begin position="51"/>
        <end position="73"/>
    </location>
</feature>
<dbReference type="PROSITE" id="PS51257">
    <property type="entry name" value="PROKAR_LIPOPROTEIN"/>
    <property type="match status" value="1"/>
</dbReference>
<evidence type="ECO:0000256" key="1">
    <source>
        <dbReference type="SAM" id="Phobius"/>
    </source>
</evidence>
<dbReference type="EMBL" id="JAUEIF010000011">
    <property type="protein sequence ID" value="MDN0026007.1"/>
    <property type="molecule type" value="Genomic_DNA"/>
</dbReference>
<keyword evidence="1" id="KW-1133">Transmembrane helix</keyword>
<gene>
    <name evidence="2" type="ORF">QVN81_11655</name>
    <name evidence="3" type="ORF">QVN84_10820</name>
</gene>
<dbReference type="EMBL" id="JAUEIE010000016">
    <property type="protein sequence ID" value="MDN0023664.1"/>
    <property type="molecule type" value="Genomic_DNA"/>
</dbReference>
<feature type="transmembrane region" description="Helical" evidence="1">
    <location>
        <begin position="114"/>
        <end position="133"/>
    </location>
</feature>
<dbReference type="InterPro" id="IPR025635">
    <property type="entry name" value="DUF4293"/>
</dbReference>
<evidence type="ECO:0000313" key="3">
    <source>
        <dbReference type="EMBL" id="MDN0026007.1"/>
    </source>
</evidence>
<keyword evidence="4" id="KW-1185">Reference proteome</keyword>
<sequence>MLQRKQTVFLFLSFLLTIACLCLPVGTFELKDTMGTDKQMFNLWLLDDGRHEYSVAWLFFILLITCPICLKAIGSFRNRMFQSRLCVFNILILVLWYVVYGICVKLIGSDAYSFRPSIAACFPLISIILILMARKGILDDEKLVRAADRIR</sequence>
<evidence type="ECO:0000313" key="4">
    <source>
        <dbReference type="Proteomes" id="UP001167831"/>
    </source>
</evidence>
<evidence type="ECO:0000313" key="5">
    <source>
        <dbReference type="Proteomes" id="UP001168478"/>
    </source>
</evidence>
<proteinExistence type="predicted"/>